<dbReference type="PANTHER" id="PTHR10579:SF177">
    <property type="entry name" value="CALCIUM-ACTIVATED CHLORIDE CHANNEL REGULATOR 4-LIKE PROTEIN"/>
    <property type="match status" value="1"/>
</dbReference>
<dbReference type="CDD" id="cd00198">
    <property type="entry name" value="vWFA"/>
    <property type="match status" value="1"/>
</dbReference>
<organism evidence="4 5">
    <name type="scientific">Reinekea marina</name>
    <dbReference type="NCBI Taxonomy" id="1310421"/>
    <lineage>
        <taxon>Bacteria</taxon>
        <taxon>Pseudomonadati</taxon>
        <taxon>Pseudomonadota</taxon>
        <taxon>Gammaproteobacteria</taxon>
        <taxon>Oceanospirillales</taxon>
        <taxon>Saccharospirillaceae</taxon>
        <taxon>Reinekea</taxon>
    </lineage>
</organism>
<dbReference type="PANTHER" id="PTHR10579">
    <property type="entry name" value="CALCIUM-ACTIVATED CHLORIDE CHANNEL REGULATOR"/>
    <property type="match status" value="1"/>
</dbReference>
<gene>
    <name evidence="4" type="ORF">ACFOND_11065</name>
</gene>
<protein>
    <submittedName>
        <fullName evidence="4">VWA domain-containing protein</fullName>
    </submittedName>
</protein>
<evidence type="ECO:0000256" key="1">
    <source>
        <dbReference type="SAM" id="MobiDB-lite"/>
    </source>
</evidence>
<keyword evidence="2" id="KW-1133">Transmembrane helix</keyword>
<keyword evidence="5" id="KW-1185">Reference proteome</keyword>
<sequence length="721" mass="79056">MLLRFYVSRWVIVFSICLSILAAMLPARAFADVRILLDVSKSMAQNDPENFRLDAISQMIEQLPNGEKAGVWTFGEYVNMLVPHESVDAQWRREAMAAVKRLNAPAIRTNMGGALEKSSYDFNYSTYQGPVHFVLITDGKVDIAPNQEVNRVERTRLIEWVVPKFIEANAVIHTVAISNQADRSLLKQLSDQSGGQHHVLNSGQALTTSLMSVMSDIAPKTQIPMENKGFTVDSGISEVTVLMRHDAGAVSLISPMGDITSAVSPMDQRWRVGAGYSQVTIESPASGRWQVQGDISDNSQISVLSDINIRWINPTASAVAKGTVVSLEAEIVDPSGQRLSAIDPNLMNVEVRANQQVVGSQLDQGVISARLLPRQDQRPLEVEVMLDGGTFKRLIYRQLRYVEPYTSEVLITKDHYEWRIYPNQRLSQFSAISATARAVSNNNSLAGDFIEVDGGYLVWKLPFDATPGEYTATVTGDIESDGSVIMINPQAVTLTVPPSAMGDFLMTPEWVAQQSEMMAENTEEIAPEPIEEMAAETVTVNPDAEWVEEVEPTEESSGLGIMTYMLLSIPGIIVLVGAYFVYRKLESKSSSSDEDDELLMGEEDFADLDSLDVASVDADLDLSVPDAEDDFADAPVMDDIVDSEPELPTPEATEAPTADMEDMLDDIADLQSQADSDTVVEGEEDDDLFDIGSLDDDLADLDLALDGDDPFADSNDDDTKN</sequence>
<comment type="caution">
    <text evidence="4">The sequence shown here is derived from an EMBL/GenBank/DDBJ whole genome shotgun (WGS) entry which is preliminary data.</text>
</comment>
<feature type="transmembrane region" description="Helical" evidence="2">
    <location>
        <begin position="561"/>
        <end position="582"/>
    </location>
</feature>
<feature type="compositionally biased region" description="Low complexity" evidence="1">
    <location>
        <begin position="649"/>
        <end position="658"/>
    </location>
</feature>
<dbReference type="Proteomes" id="UP001595710">
    <property type="component" value="Unassembled WGS sequence"/>
</dbReference>
<keyword evidence="2" id="KW-0472">Membrane</keyword>
<dbReference type="RefSeq" id="WP_290281494.1">
    <property type="nucleotide sequence ID" value="NZ_JAUFQI010000001.1"/>
</dbReference>
<feature type="region of interest" description="Disordered" evidence="1">
    <location>
        <begin position="640"/>
        <end position="661"/>
    </location>
</feature>
<keyword evidence="2" id="KW-0812">Transmembrane</keyword>
<evidence type="ECO:0000259" key="3">
    <source>
        <dbReference type="PROSITE" id="PS50234"/>
    </source>
</evidence>
<dbReference type="Pfam" id="PF13768">
    <property type="entry name" value="VWA_3"/>
    <property type="match status" value="1"/>
</dbReference>
<proteinExistence type="predicted"/>
<name>A0ABV7WUS7_9GAMM</name>
<dbReference type="EMBL" id="JBHRYN010000012">
    <property type="protein sequence ID" value="MFC3702185.1"/>
    <property type="molecule type" value="Genomic_DNA"/>
</dbReference>
<evidence type="ECO:0000313" key="4">
    <source>
        <dbReference type="EMBL" id="MFC3702185.1"/>
    </source>
</evidence>
<dbReference type="SUPFAM" id="SSF53300">
    <property type="entry name" value="vWA-like"/>
    <property type="match status" value="1"/>
</dbReference>
<evidence type="ECO:0000256" key="2">
    <source>
        <dbReference type="SAM" id="Phobius"/>
    </source>
</evidence>
<evidence type="ECO:0000313" key="5">
    <source>
        <dbReference type="Proteomes" id="UP001595710"/>
    </source>
</evidence>
<reference evidence="5" key="1">
    <citation type="journal article" date="2019" name="Int. J. Syst. Evol. Microbiol.">
        <title>The Global Catalogue of Microorganisms (GCM) 10K type strain sequencing project: providing services to taxonomists for standard genome sequencing and annotation.</title>
        <authorList>
            <consortium name="The Broad Institute Genomics Platform"/>
            <consortium name="The Broad Institute Genome Sequencing Center for Infectious Disease"/>
            <person name="Wu L."/>
            <person name="Ma J."/>
        </authorList>
    </citation>
    <scope>NUCLEOTIDE SEQUENCE [LARGE SCALE GENOMIC DNA]</scope>
    <source>
        <strain evidence="5">CECT 8288</strain>
    </source>
</reference>
<dbReference type="SMART" id="SM00327">
    <property type="entry name" value="VWA"/>
    <property type="match status" value="1"/>
</dbReference>
<dbReference type="InterPro" id="IPR051266">
    <property type="entry name" value="CLCR"/>
</dbReference>
<accession>A0ABV7WUS7</accession>
<feature type="domain" description="VWFA" evidence="3">
    <location>
        <begin position="32"/>
        <end position="217"/>
    </location>
</feature>
<dbReference type="InterPro" id="IPR036465">
    <property type="entry name" value="vWFA_dom_sf"/>
</dbReference>
<dbReference type="PROSITE" id="PS50234">
    <property type="entry name" value="VWFA"/>
    <property type="match status" value="1"/>
</dbReference>
<dbReference type="InterPro" id="IPR002035">
    <property type="entry name" value="VWF_A"/>
</dbReference>
<dbReference type="Gene3D" id="3.40.50.410">
    <property type="entry name" value="von Willebrand factor, type A domain"/>
    <property type="match status" value="1"/>
</dbReference>